<dbReference type="PRINTS" id="PR01039">
    <property type="entry name" value="TRNASYNTHTRP"/>
</dbReference>
<dbReference type="InterPro" id="IPR001412">
    <property type="entry name" value="aa-tRNA-synth_I_CS"/>
</dbReference>
<dbReference type="PROSITE" id="PS00178">
    <property type="entry name" value="AA_TRNA_LIGASE_I"/>
    <property type="match status" value="1"/>
</dbReference>
<dbReference type="PANTHER" id="PTHR10055">
    <property type="entry name" value="TRYPTOPHANYL-TRNA SYNTHETASE"/>
    <property type="match status" value="1"/>
</dbReference>
<evidence type="ECO:0000256" key="10">
    <source>
        <dbReference type="RuleBase" id="RU363036"/>
    </source>
</evidence>
<dbReference type="SUPFAM" id="SSF52374">
    <property type="entry name" value="Nucleotidylyl transferase"/>
    <property type="match status" value="1"/>
</dbReference>
<sequence length="428" mass="48664">MSKEIDATAATASLSKNQIIENFGVSELNQEIIDRFYKLTNSKPHPLLSRFLYFSHRDFDLFLDAFEQGRPVYLYTGRGPSSAALHLGHMIPFYFCRYLQQAFGCPLVIQITDDEKLLRDPTLSFEQIHEFALSNIRDILACKFDQERTFIYLNTAYIGSVYKFSCVFERAITLSQLRGAFGFSDVQNVGYVSFPAKQMQPAFSQAFPHIFTEAYCKAWRAARTDVAIAPLAQKEGETKKQFEQRRLSQQGQTPIELTPFCLIPCGYEQEPYWRVARDIAPRLGLQKPATIYNSFIPALQGVNSKMSASDPQSAVYMDDSAAQIKKKINKFAFSGGRATVEEQREFGANLAIDVSVQYLEVFMDDQARLDSIKARYQKGEMLTGEVKAELIALVQGIVGEHQRVKEQISDDMVRAQVYGWGRRLWGEK</sequence>
<dbReference type="GO" id="GO:0004830">
    <property type="term" value="F:tryptophan-tRNA ligase activity"/>
    <property type="evidence" value="ECO:0007669"/>
    <property type="project" value="UniProtKB-EC"/>
</dbReference>
<dbReference type="EC" id="6.1.1.2" evidence="2"/>
<dbReference type="InterPro" id="IPR002306">
    <property type="entry name" value="Trp-tRNA-ligase"/>
</dbReference>
<comment type="similarity">
    <text evidence="1 10">Belongs to the class-I aminoacyl-tRNA synthetase family.</text>
</comment>
<dbReference type="InterPro" id="IPR014729">
    <property type="entry name" value="Rossmann-like_a/b/a_fold"/>
</dbReference>
<dbReference type="Gene3D" id="3.40.50.620">
    <property type="entry name" value="HUPs"/>
    <property type="match status" value="1"/>
</dbReference>
<keyword evidence="7 10" id="KW-0030">Aminoacyl-tRNA synthetase</keyword>
<gene>
    <name evidence="11" type="ORF">SS50377_23782</name>
</gene>
<dbReference type="GeneID" id="94297805"/>
<evidence type="ECO:0000313" key="11">
    <source>
        <dbReference type="EMBL" id="KAH0573847.1"/>
    </source>
</evidence>
<evidence type="ECO:0000256" key="8">
    <source>
        <dbReference type="ARBA" id="ARBA00030268"/>
    </source>
</evidence>
<evidence type="ECO:0000256" key="9">
    <source>
        <dbReference type="ARBA" id="ARBA00049929"/>
    </source>
</evidence>
<dbReference type="GO" id="GO:0006436">
    <property type="term" value="P:tryptophanyl-tRNA aminoacylation"/>
    <property type="evidence" value="ECO:0007669"/>
    <property type="project" value="InterPro"/>
</dbReference>
<proteinExistence type="inferred from homology"/>
<dbReference type="RefSeq" id="XP_067764620.1">
    <property type="nucleotide sequence ID" value="XM_067907646.1"/>
</dbReference>
<evidence type="ECO:0000256" key="5">
    <source>
        <dbReference type="ARBA" id="ARBA00022840"/>
    </source>
</evidence>
<keyword evidence="12" id="KW-1185">Reference proteome</keyword>
<keyword evidence="6 10" id="KW-0648">Protein biosynthesis</keyword>
<keyword evidence="4 10" id="KW-0547">Nucleotide-binding</keyword>
<dbReference type="KEGG" id="ssao:94297805"/>
<evidence type="ECO:0000313" key="12">
    <source>
        <dbReference type="Proteomes" id="UP000018208"/>
    </source>
</evidence>
<dbReference type="PANTHER" id="PTHR10055:SF1">
    <property type="entry name" value="TRYPTOPHAN--TRNA LIGASE, CYTOPLASMIC"/>
    <property type="match status" value="1"/>
</dbReference>
<keyword evidence="3 10" id="KW-0436">Ligase</keyword>
<reference evidence="11 12" key="1">
    <citation type="journal article" date="2014" name="PLoS Genet.">
        <title>The Genome of Spironucleus salmonicida Highlights a Fish Pathogen Adapted to Fluctuating Environments.</title>
        <authorList>
            <person name="Xu F."/>
            <person name="Jerlstrom-Hultqvist J."/>
            <person name="Einarsson E."/>
            <person name="Astvaldsson A."/>
            <person name="Svard S.G."/>
            <person name="Andersson J.O."/>
        </authorList>
    </citation>
    <scope>NUCLEOTIDE SEQUENCE [LARGE SCALE GENOMIC DNA]</scope>
    <source>
        <strain evidence="11 12">ATCC 50377</strain>
    </source>
</reference>
<dbReference type="Pfam" id="PF00579">
    <property type="entry name" value="tRNA-synt_1b"/>
    <property type="match status" value="2"/>
</dbReference>
<evidence type="ECO:0000256" key="2">
    <source>
        <dbReference type="ARBA" id="ARBA00013161"/>
    </source>
</evidence>
<evidence type="ECO:0000256" key="1">
    <source>
        <dbReference type="ARBA" id="ARBA00005594"/>
    </source>
</evidence>
<dbReference type="OrthoDB" id="10261385at2759"/>
<protein>
    <recommendedName>
        <fullName evidence="2">tryptophan--tRNA ligase</fullName>
        <ecNumber evidence="2">6.1.1.2</ecNumber>
    </recommendedName>
    <alternativeName>
        <fullName evidence="8">Tryptophanyl-tRNA synthetase</fullName>
    </alternativeName>
</protein>
<comment type="catalytic activity">
    <reaction evidence="9">
        <text>tRNA(Trp) + L-tryptophan + ATP = L-tryptophyl-tRNA(Trp) + AMP + diphosphate + H(+)</text>
        <dbReference type="Rhea" id="RHEA:24080"/>
        <dbReference type="Rhea" id="RHEA-COMP:9671"/>
        <dbReference type="Rhea" id="RHEA-COMP:9705"/>
        <dbReference type="ChEBI" id="CHEBI:15378"/>
        <dbReference type="ChEBI" id="CHEBI:30616"/>
        <dbReference type="ChEBI" id="CHEBI:33019"/>
        <dbReference type="ChEBI" id="CHEBI:57912"/>
        <dbReference type="ChEBI" id="CHEBI:78442"/>
        <dbReference type="ChEBI" id="CHEBI:78535"/>
        <dbReference type="ChEBI" id="CHEBI:456215"/>
        <dbReference type="EC" id="6.1.1.2"/>
    </reaction>
</comment>
<dbReference type="GO" id="GO:0005737">
    <property type="term" value="C:cytoplasm"/>
    <property type="evidence" value="ECO:0007669"/>
    <property type="project" value="TreeGrafter"/>
</dbReference>
<dbReference type="NCBIfam" id="TIGR00233">
    <property type="entry name" value="trpS"/>
    <property type="match status" value="1"/>
</dbReference>
<dbReference type="InterPro" id="IPR002305">
    <property type="entry name" value="aa-tRNA-synth_Ic"/>
</dbReference>
<evidence type="ECO:0000256" key="3">
    <source>
        <dbReference type="ARBA" id="ARBA00022598"/>
    </source>
</evidence>
<dbReference type="Gene3D" id="1.10.240.10">
    <property type="entry name" value="Tyrosyl-Transfer RNA Synthetase"/>
    <property type="match status" value="1"/>
</dbReference>
<dbReference type="FunFam" id="1.10.240.10:FF:000007">
    <property type="entry name" value="Tryptophan--tRNA ligase"/>
    <property type="match status" value="1"/>
</dbReference>
<dbReference type="GO" id="GO:0005524">
    <property type="term" value="F:ATP binding"/>
    <property type="evidence" value="ECO:0007669"/>
    <property type="project" value="UniProtKB-KW"/>
</dbReference>
<name>A0A9P8RYT3_9EUKA</name>
<dbReference type="AlphaFoldDB" id="A0A9P8RYT3"/>
<comment type="caution">
    <text evidence="11">The sequence shown here is derived from an EMBL/GenBank/DDBJ whole genome shotgun (WGS) entry which is preliminary data.</text>
</comment>
<evidence type="ECO:0000256" key="7">
    <source>
        <dbReference type="ARBA" id="ARBA00023146"/>
    </source>
</evidence>
<evidence type="ECO:0000256" key="4">
    <source>
        <dbReference type="ARBA" id="ARBA00022741"/>
    </source>
</evidence>
<dbReference type="EMBL" id="AUWU02000004">
    <property type="protein sequence ID" value="KAH0573847.1"/>
    <property type="molecule type" value="Genomic_DNA"/>
</dbReference>
<accession>A0A9P8RYT3</accession>
<evidence type="ECO:0000256" key="6">
    <source>
        <dbReference type="ARBA" id="ARBA00022917"/>
    </source>
</evidence>
<dbReference type="Proteomes" id="UP000018208">
    <property type="component" value="Unassembled WGS sequence"/>
</dbReference>
<keyword evidence="5 10" id="KW-0067">ATP-binding</keyword>
<organism evidence="11 12">
    <name type="scientific">Spironucleus salmonicida</name>
    <dbReference type="NCBI Taxonomy" id="348837"/>
    <lineage>
        <taxon>Eukaryota</taxon>
        <taxon>Metamonada</taxon>
        <taxon>Diplomonadida</taxon>
        <taxon>Hexamitidae</taxon>
        <taxon>Hexamitinae</taxon>
        <taxon>Spironucleus</taxon>
    </lineage>
</organism>